<dbReference type="AlphaFoldDB" id="A0A6J8DVA7"/>
<dbReference type="PANTHER" id="PTHR24123">
    <property type="entry name" value="ANKYRIN REPEAT-CONTAINING"/>
    <property type="match status" value="1"/>
</dbReference>
<evidence type="ECO:0000256" key="1">
    <source>
        <dbReference type="ARBA" id="ARBA00022737"/>
    </source>
</evidence>
<dbReference type="EMBL" id="CACVKT020007896">
    <property type="protein sequence ID" value="CAC5411662.1"/>
    <property type="molecule type" value="Genomic_DNA"/>
</dbReference>
<keyword evidence="5" id="KW-1185">Reference proteome</keyword>
<dbReference type="PANTHER" id="PTHR24123:SF141">
    <property type="entry name" value="ANKYRIN 2, ISOFORM U"/>
    <property type="match status" value="1"/>
</dbReference>
<evidence type="ECO:0000313" key="5">
    <source>
        <dbReference type="Proteomes" id="UP000507470"/>
    </source>
</evidence>
<keyword evidence="1" id="KW-0677">Repeat</keyword>
<feature type="repeat" description="ANK" evidence="3">
    <location>
        <begin position="458"/>
        <end position="490"/>
    </location>
</feature>
<dbReference type="PROSITE" id="PS50297">
    <property type="entry name" value="ANK_REP_REGION"/>
    <property type="match status" value="2"/>
</dbReference>
<dbReference type="SUPFAM" id="SSF48403">
    <property type="entry name" value="Ankyrin repeat"/>
    <property type="match status" value="1"/>
</dbReference>
<dbReference type="PROSITE" id="PS50088">
    <property type="entry name" value="ANK_REPEAT"/>
    <property type="match status" value="2"/>
</dbReference>
<dbReference type="OrthoDB" id="5988093at2759"/>
<sequence>MEGDGMHYILCILFSYLHFSPGPSGDLDEEKKRWLIIGICLQSIISPMLRKYVDSIVRNLYKLLVSSHSINTQVYPRFLEKYPSTNTHSLSYDSINTNRNVPKINIRKTWKNNYQKYDYKVTSHVDLSKLFLKHSMAQYSAIDESCDLSALLSMVVNISSFPKAVQANAEKIRADIRNPWAHCDFREWTATKYTNSFYLLGQLVKDLRLSNNEENSILGELNMWATNGHNFLSGTTLGLEIVEEISQHTHVLSKYVQTLCSETDSQFIRVQTELKDLENDCYIEIPCGINATSHQNQKPFNKTNSGTHLVSKKSQELGLSTSTRNKRMGTRPNYFFETRATSHILGCLPLNNCFVVTGSSGCGKSANIHHTALHLRDSFGYEIIPVSIGPTDILNYYNENKNKRYTNMVKYLLQNKADITHCNNAGKSPLYVACEGGHLNTVEMLLQNNANVSHCASSGASPLYATCKEGHRAIVELLLQNKADVSQCELNGQTPLHATCTFYMFHLDNPEKRNESFTIVKLLIEWNATVEMRHKIGQTSLDIVRESKCKDIVNLLEKNLHLKTLL</sequence>
<dbReference type="SMART" id="SM00248">
    <property type="entry name" value="ANK"/>
    <property type="match status" value="4"/>
</dbReference>
<dbReference type="Proteomes" id="UP000507470">
    <property type="component" value="Unassembled WGS sequence"/>
</dbReference>
<dbReference type="Gene3D" id="1.25.40.20">
    <property type="entry name" value="Ankyrin repeat-containing domain"/>
    <property type="match status" value="1"/>
</dbReference>
<evidence type="ECO:0000256" key="2">
    <source>
        <dbReference type="ARBA" id="ARBA00023043"/>
    </source>
</evidence>
<accession>A0A6J8DVA7</accession>
<keyword evidence="2 3" id="KW-0040">ANK repeat</keyword>
<dbReference type="InterPro" id="IPR036770">
    <property type="entry name" value="Ankyrin_rpt-contain_sf"/>
</dbReference>
<evidence type="ECO:0000256" key="3">
    <source>
        <dbReference type="PROSITE-ProRule" id="PRU00023"/>
    </source>
</evidence>
<dbReference type="InterPro" id="IPR002110">
    <property type="entry name" value="Ankyrin_rpt"/>
</dbReference>
<evidence type="ECO:0000313" key="4">
    <source>
        <dbReference type="EMBL" id="CAC5411662.1"/>
    </source>
</evidence>
<dbReference type="InterPro" id="IPR051165">
    <property type="entry name" value="Multifunctional_ANK_Repeat"/>
</dbReference>
<dbReference type="Pfam" id="PF12796">
    <property type="entry name" value="Ank_2"/>
    <property type="match status" value="1"/>
</dbReference>
<gene>
    <name evidence="4" type="ORF">MCOR_44721</name>
</gene>
<proteinExistence type="predicted"/>
<name>A0A6J8DVA7_MYTCO</name>
<protein>
    <submittedName>
        <fullName evidence="4">Uncharacterized protein</fullName>
    </submittedName>
</protein>
<reference evidence="4 5" key="1">
    <citation type="submission" date="2020-06" db="EMBL/GenBank/DDBJ databases">
        <authorList>
            <person name="Li R."/>
            <person name="Bekaert M."/>
        </authorList>
    </citation>
    <scope>NUCLEOTIDE SEQUENCE [LARGE SCALE GENOMIC DNA]</scope>
    <source>
        <strain evidence="5">wild</strain>
    </source>
</reference>
<organism evidence="4 5">
    <name type="scientific">Mytilus coruscus</name>
    <name type="common">Sea mussel</name>
    <dbReference type="NCBI Taxonomy" id="42192"/>
    <lineage>
        <taxon>Eukaryota</taxon>
        <taxon>Metazoa</taxon>
        <taxon>Spiralia</taxon>
        <taxon>Lophotrochozoa</taxon>
        <taxon>Mollusca</taxon>
        <taxon>Bivalvia</taxon>
        <taxon>Autobranchia</taxon>
        <taxon>Pteriomorphia</taxon>
        <taxon>Mytilida</taxon>
        <taxon>Mytiloidea</taxon>
        <taxon>Mytilidae</taxon>
        <taxon>Mytilinae</taxon>
        <taxon>Mytilus</taxon>
    </lineage>
</organism>
<feature type="repeat" description="ANK" evidence="3">
    <location>
        <begin position="425"/>
        <end position="457"/>
    </location>
</feature>